<dbReference type="AlphaFoldDB" id="A0AAD9DBI2"/>
<dbReference type="Pfam" id="PF17871">
    <property type="entry name" value="AAA_lid_9"/>
    <property type="match status" value="1"/>
</dbReference>
<keyword evidence="4 6" id="KW-0067">ATP-binding</keyword>
<dbReference type="GO" id="GO:0016887">
    <property type="term" value="F:ATP hydrolysis activity"/>
    <property type="evidence" value="ECO:0007669"/>
    <property type="project" value="InterPro"/>
</dbReference>
<evidence type="ECO:0000256" key="2">
    <source>
        <dbReference type="ARBA" id="ARBA00022737"/>
    </source>
</evidence>
<keyword evidence="13" id="KW-1185">Reference proteome</keyword>
<dbReference type="Gene3D" id="1.10.8.60">
    <property type="match status" value="1"/>
</dbReference>
<dbReference type="Gene3D" id="3.40.50.300">
    <property type="entry name" value="P-loop containing nucleotide triphosphate hydrolases"/>
    <property type="match status" value="3"/>
</dbReference>
<dbReference type="FunFam" id="3.40.50.300:FF:000025">
    <property type="entry name" value="ATP-dependent Clp protease subunit"/>
    <property type="match status" value="1"/>
</dbReference>
<dbReference type="PRINTS" id="PR00300">
    <property type="entry name" value="CLPPROTEASEA"/>
</dbReference>
<feature type="domain" description="AAA+ ATPase" evidence="10">
    <location>
        <begin position="533"/>
        <end position="677"/>
    </location>
</feature>
<dbReference type="FunFam" id="3.40.50.300:FF:000120">
    <property type="entry name" value="ATP-dependent chaperone ClpB"/>
    <property type="match status" value="1"/>
</dbReference>
<evidence type="ECO:0000259" key="11">
    <source>
        <dbReference type="SMART" id="SM01086"/>
    </source>
</evidence>
<comment type="similarity">
    <text evidence="1 6">Belongs to the ClpA/ClpB family.</text>
</comment>
<dbReference type="SMART" id="SM00382">
    <property type="entry name" value="AAA"/>
    <property type="match status" value="2"/>
</dbReference>
<dbReference type="PROSITE" id="PS00870">
    <property type="entry name" value="CLPAB_1"/>
    <property type="match status" value="1"/>
</dbReference>
<keyword evidence="7" id="KW-0175">Coiled coil</keyword>
<feature type="domain" description="Clp ATPase C-terminal" evidence="11">
    <location>
        <begin position="701"/>
        <end position="790"/>
    </location>
</feature>
<dbReference type="EMBL" id="JATAAI010000013">
    <property type="protein sequence ID" value="KAK1741237.1"/>
    <property type="molecule type" value="Genomic_DNA"/>
</dbReference>
<dbReference type="InterPro" id="IPR050130">
    <property type="entry name" value="ClpA_ClpB"/>
</dbReference>
<dbReference type="PROSITE" id="PS00871">
    <property type="entry name" value="CLPAB_2"/>
    <property type="match status" value="1"/>
</dbReference>
<organism evidence="12 13">
    <name type="scientific">Skeletonema marinoi</name>
    <dbReference type="NCBI Taxonomy" id="267567"/>
    <lineage>
        <taxon>Eukaryota</taxon>
        <taxon>Sar</taxon>
        <taxon>Stramenopiles</taxon>
        <taxon>Ochrophyta</taxon>
        <taxon>Bacillariophyta</taxon>
        <taxon>Coscinodiscophyceae</taxon>
        <taxon>Thalassiosirophycidae</taxon>
        <taxon>Thalassiosirales</taxon>
        <taxon>Skeletonemataceae</taxon>
        <taxon>Skeletonema</taxon>
        <taxon>Skeletonema marinoi-dohrnii complex</taxon>
    </lineage>
</organism>
<evidence type="ECO:0000256" key="8">
    <source>
        <dbReference type="SAM" id="MobiDB-lite"/>
    </source>
</evidence>
<dbReference type="PANTHER" id="PTHR11638">
    <property type="entry name" value="ATP-DEPENDENT CLP PROTEASE"/>
    <property type="match status" value="1"/>
</dbReference>
<dbReference type="Pfam" id="PF10431">
    <property type="entry name" value="ClpB_D2-small"/>
    <property type="match status" value="1"/>
</dbReference>
<dbReference type="InterPro" id="IPR027417">
    <property type="entry name" value="P-loop_NTPase"/>
</dbReference>
<dbReference type="CDD" id="cd19499">
    <property type="entry name" value="RecA-like_ClpB_Hsp104-like"/>
    <property type="match status" value="1"/>
</dbReference>
<evidence type="ECO:0000256" key="1">
    <source>
        <dbReference type="ARBA" id="ARBA00008675"/>
    </source>
</evidence>
<dbReference type="InterPro" id="IPR019489">
    <property type="entry name" value="Clp_ATPase_C"/>
</dbReference>
<dbReference type="GO" id="GO:0005524">
    <property type="term" value="F:ATP binding"/>
    <property type="evidence" value="ECO:0007669"/>
    <property type="project" value="UniProtKB-KW"/>
</dbReference>
<dbReference type="FunFam" id="3.40.50.300:FF:000010">
    <property type="entry name" value="Chaperone clpB 1, putative"/>
    <property type="match status" value="1"/>
</dbReference>
<dbReference type="Pfam" id="PF07724">
    <property type="entry name" value="AAA_2"/>
    <property type="match status" value="1"/>
</dbReference>
<protein>
    <submittedName>
        <fullName evidence="12">Chaperone protein ClpB3</fullName>
    </submittedName>
</protein>
<feature type="compositionally biased region" description="Polar residues" evidence="8">
    <location>
        <begin position="40"/>
        <end position="55"/>
    </location>
</feature>
<dbReference type="InterPro" id="IPR018368">
    <property type="entry name" value="ClpA/B_CS1"/>
</dbReference>
<dbReference type="SMART" id="SM01086">
    <property type="entry name" value="ClpB_D2-small"/>
    <property type="match status" value="1"/>
</dbReference>
<feature type="signal peptide" evidence="9">
    <location>
        <begin position="1"/>
        <end position="27"/>
    </location>
</feature>
<keyword evidence="2" id="KW-0677">Repeat</keyword>
<proteinExistence type="inferred from homology"/>
<sequence>MLSKYTSTAAALLILLSTQVHLDGTTAFVPSHHHHGVKRTTITPKDVTPQQTTSSHHNHHFQLHATPESSQMDSGDDPLTKYGVDFTAKAAAGELDPVIGRDDEIRRAIQILSRRTKNNPVLIGDPGVGKTAIAEGIAQRMYTGDVPDAIKDCKLIGLDMGALIAGASYRGEFEERLKKVVDAVKDSAGGIILFIDEMHTVVGAGATQGSMDASNLLKPALARGQLRCIGATTIDEYRQYIEKDKALERRFQQVYVGEPTPEDTVSILRGLKPRYELHHGVRIRDEALLAAAKLSSRYLPDRFLPDKAIDLVDEACAKLKNELTSKPEALDEVDRRIIQLEMEKLSLASDATKQLDPRQAEANSARLAHLDEQLEALTREQQDLTQRWELEKGAVMGVTELQEQIASITFEIEKAERDYDLERAAELKYGTLPDLESKLEASQMAQNNGDEENILDNYEKRLLRDEVVAEDIADIISVWTGIPANRMLDSEKNKVLAMQDTLRERVVGQDEAIDVVSQAIQRSRAGLNDPSKPIASLIFLGPTGVGKTELAKALSEFMFDTEEAMIRIDMSEYMEKHTVSRLLGAPPGYVGYDEGGQLTDAVRRRPYSVLLFDEMEKAHPDVFNVMLQMLDDGRLTDSKGRAVDFKNCVIIFTSNIGSQDIIDLEGKDDELMRTRVFNAMKENFKPEFLNRIDDTVIFNSLSKENLRGIVILEVDKLEKRLAERTITTIITEAALDTMTDLGFDPVYGARPLKRAIQRELETKVAKGILRGDFNDGDEIMIDSENGEIVIRRTRIGTGNERAMTSNMYE</sequence>
<feature type="chain" id="PRO_5041965947" evidence="9">
    <location>
        <begin position="28"/>
        <end position="809"/>
    </location>
</feature>
<evidence type="ECO:0000256" key="9">
    <source>
        <dbReference type="SAM" id="SignalP"/>
    </source>
</evidence>
<gene>
    <name evidence="12" type="ORF">QTG54_007715</name>
</gene>
<keyword evidence="3 6" id="KW-0547">Nucleotide-binding</keyword>
<reference evidence="12" key="1">
    <citation type="submission" date="2023-06" db="EMBL/GenBank/DDBJ databases">
        <title>Survivors Of The Sea: Transcriptome response of Skeletonema marinoi to long-term dormancy.</title>
        <authorList>
            <person name="Pinder M.I.M."/>
            <person name="Kourtchenko O."/>
            <person name="Robertson E.K."/>
            <person name="Larsson T."/>
            <person name="Maumus F."/>
            <person name="Osuna-Cruz C.M."/>
            <person name="Vancaester E."/>
            <person name="Stenow R."/>
            <person name="Vandepoele K."/>
            <person name="Ploug H."/>
            <person name="Bruchert V."/>
            <person name="Godhe A."/>
            <person name="Topel M."/>
        </authorList>
    </citation>
    <scope>NUCLEOTIDE SEQUENCE</scope>
    <source>
        <strain evidence="12">R05AC</strain>
    </source>
</reference>
<evidence type="ECO:0000256" key="5">
    <source>
        <dbReference type="ARBA" id="ARBA00023186"/>
    </source>
</evidence>
<dbReference type="SUPFAM" id="SSF52540">
    <property type="entry name" value="P-loop containing nucleoside triphosphate hydrolases"/>
    <property type="match status" value="2"/>
</dbReference>
<dbReference type="Pfam" id="PF00004">
    <property type="entry name" value="AAA"/>
    <property type="match status" value="1"/>
</dbReference>
<dbReference type="InterPro" id="IPR001270">
    <property type="entry name" value="ClpA/B"/>
</dbReference>
<dbReference type="Proteomes" id="UP001224775">
    <property type="component" value="Unassembled WGS sequence"/>
</dbReference>
<evidence type="ECO:0000256" key="3">
    <source>
        <dbReference type="ARBA" id="ARBA00022741"/>
    </source>
</evidence>
<evidence type="ECO:0000259" key="10">
    <source>
        <dbReference type="SMART" id="SM00382"/>
    </source>
</evidence>
<evidence type="ECO:0000256" key="4">
    <source>
        <dbReference type="ARBA" id="ARBA00022840"/>
    </source>
</evidence>
<keyword evidence="5 6" id="KW-0143">Chaperone</keyword>
<dbReference type="InterPro" id="IPR003959">
    <property type="entry name" value="ATPase_AAA_core"/>
</dbReference>
<feature type="domain" description="AAA+ ATPase" evidence="10">
    <location>
        <begin position="116"/>
        <end position="262"/>
    </location>
</feature>
<comment type="caution">
    <text evidence="12">The sequence shown here is derived from an EMBL/GenBank/DDBJ whole genome shotgun (WGS) entry which is preliminary data.</text>
</comment>
<dbReference type="GO" id="GO:0034605">
    <property type="term" value="P:cellular response to heat"/>
    <property type="evidence" value="ECO:0007669"/>
    <property type="project" value="TreeGrafter"/>
</dbReference>
<name>A0AAD9DBI2_9STRA</name>
<keyword evidence="9" id="KW-0732">Signal</keyword>
<dbReference type="PANTHER" id="PTHR11638:SF18">
    <property type="entry name" value="HEAT SHOCK PROTEIN 104"/>
    <property type="match status" value="1"/>
</dbReference>
<dbReference type="InterPro" id="IPR003593">
    <property type="entry name" value="AAA+_ATPase"/>
</dbReference>
<evidence type="ECO:0000256" key="7">
    <source>
        <dbReference type="SAM" id="Coils"/>
    </source>
</evidence>
<feature type="coiled-coil region" evidence="7">
    <location>
        <begin position="360"/>
        <end position="418"/>
    </location>
</feature>
<feature type="region of interest" description="Disordered" evidence="8">
    <location>
        <begin position="29"/>
        <end position="59"/>
    </location>
</feature>
<evidence type="ECO:0000313" key="12">
    <source>
        <dbReference type="EMBL" id="KAK1741237.1"/>
    </source>
</evidence>
<dbReference type="CDD" id="cd00009">
    <property type="entry name" value="AAA"/>
    <property type="match status" value="1"/>
</dbReference>
<dbReference type="InterPro" id="IPR028299">
    <property type="entry name" value="ClpA/B_CS2"/>
</dbReference>
<dbReference type="InterPro" id="IPR041546">
    <property type="entry name" value="ClpA/ClpB_AAA_lid"/>
</dbReference>
<evidence type="ECO:0000256" key="6">
    <source>
        <dbReference type="RuleBase" id="RU004432"/>
    </source>
</evidence>
<accession>A0AAD9DBI2</accession>
<evidence type="ECO:0000313" key="13">
    <source>
        <dbReference type="Proteomes" id="UP001224775"/>
    </source>
</evidence>
<dbReference type="GO" id="GO:0005737">
    <property type="term" value="C:cytoplasm"/>
    <property type="evidence" value="ECO:0007669"/>
    <property type="project" value="TreeGrafter"/>
</dbReference>